<dbReference type="Pfam" id="PF13304">
    <property type="entry name" value="AAA_21"/>
    <property type="match status" value="1"/>
</dbReference>
<dbReference type="InterPro" id="IPR003593">
    <property type="entry name" value="AAA+_ATPase"/>
</dbReference>
<evidence type="ECO:0000259" key="1">
    <source>
        <dbReference type="SMART" id="SM00382"/>
    </source>
</evidence>
<protein>
    <submittedName>
        <fullName evidence="2">Putative AbiEii toxin of type IV toxin-antitoxin system</fullName>
    </submittedName>
</protein>
<proteinExistence type="predicted"/>
<name>A0A5S4ZS69_9FIRM</name>
<gene>
    <name evidence="2" type="ORF">LX24_01463</name>
</gene>
<reference evidence="2 3" key="1">
    <citation type="submission" date="2019-07" db="EMBL/GenBank/DDBJ databases">
        <title>Genomic Encyclopedia of Type Strains, Phase I: the one thousand microbial genomes (KMG-I) project.</title>
        <authorList>
            <person name="Kyrpides N."/>
        </authorList>
    </citation>
    <scope>NUCLEOTIDE SEQUENCE [LARGE SCALE GENOMIC DNA]</scope>
    <source>
        <strain evidence="2 3">DSM 6562</strain>
    </source>
</reference>
<dbReference type="InterPro" id="IPR051396">
    <property type="entry name" value="Bact_Antivir_Def_Nuclease"/>
</dbReference>
<dbReference type="Pfam" id="PF13476">
    <property type="entry name" value="AAA_23"/>
    <property type="match status" value="1"/>
</dbReference>
<dbReference type="SUPFAM" id="SSF52540">
    <property type="entry name" value="P-loop containing nucleoside triphosphate hydrolases"/>
    <property type="match status" value="1"/>
</dbReference>
<dbReference type="AlphaFoldDB" id="A0A5S4ZS69"/>
<organism evidence="2 3">
    <name type="scientific">Desulfallas thermosapovorans DSM 6562</name>
    <dbReference type="NCBI Taxonomy" id="1121431"/>
    <lineage>
        <taxon>Bacteria</taxon>
        <taxon>Bacillati</taxon>
        <taxon>Bacillota</taxon>
        <taxon>Clostridia</taxon>
        <taxon>Eubacteriales</taxon>
        <taxon>Desulfallaceae</taxon>
        <taxon>Desulfallas</taxon>
    </lineage>
</organism>
<accession>A0A5S4ZS69</accession>
<dbReference type="GO" id="GO:0016887">
    <property type="term" value="F:ATP hydrolysis activity"/>
    <property type="evidence" value="ECO:0007669"/>
    <property type="project" value="InterPro"/>
</dbReference>
<dbReference type="GO" id="GO:0006302">
    <property type="term" value="P:double-strand break repair"/>
    <property type="evidence" value="ECO:0007669"/>
    <property type="project" value="InterPro"/>
</dbReference>
<dbReference type="PANTHER" id="PTHR43581:SF2">
    <property type="entry name" value="EXCINUCLEASE ATPASE SUBUNIT"/>
    <property type="match status" value="1"/>
</dbReference>
<evidence type="ECO:0000313" key="2">
    <source>
        <dbReference type="EMBL" id="TYO95502.1"/>
    </source>
</evidence>
<dbReference type="EMBL" id="VNHM01000007">
    <property type="protein sequence ID" value="TYO95502.1"/>
    <property type="molecule type" value="Genomic_DNA"/>
</dbReference>
<comment type="caution">
    <text evidence="2">The sequence shown here is derived from an EMBL/GenBank/DDBJ whole genome shotgun (WGS) entry which is preliminary data.</text>
</comment>
<dbReference type="SMART" id="SM00382">
    <property type="entry name" value="AAA"/>
    <property type="match status" value="1"/>
</dbReference>
<dbReference type="InterPro" id="IPR038729">
    <property type="entry name" value="Rad50/SbcC_AAA"/>
</dbReference>
<dbReference type="InterPro" id="IPR027417">
    <property type="entry name" value="P-loop_NTPase"/>
</dbReference>
<keyword evidence="3" id="KW-1185">Reference proteome</keyword>
<dbReference type="InterPro" id="IPR003959">
    <property type="entry name" value="ATPase_AAA_core"/>
</dbReference>
<feature type="domain" description="AAA+ ATPase" evidence="1">
    <location>
        <begin position="42"/>
        <end position="284"/>
    </location>
</feature>
<dbReference type="RefSeq" id="WP_166511490.1">
    <property type="nucleotide sequence ID" value="NZ_VNHM01000007.1"/>
</dbReference>
<dbReference type="Proteomes" id="UP000323166">
    <property type="component" value="Unassembled WGS sequence"/>
</dbReference>
<dbReference type="Gene3D" id="3.40.50.300">
    <property type="entry name" value="P-loop containing nucleotide triphosphate hydrolases"/>
    <property type="match status" value="1"/>
</dbReference>
<dbReference type="PANTHER" id="PTHR43581">
    <property type="entry name" value="ATP/GTP PHOSPHATASE"/>
    <property type="match status" value="1"/>
</dbReference>
<dbReference type="GO" id="GO:0005524">
    <property type="term" value="F:ATP binding"/>
    <property type="evidence" value="ECO:0007669"/>
    <property type="project" value="InterPro"/>
</dbReference>
<sequence>MELSREMRKLENSWERGDFPKHLEWIEIKGIRGWAGERVKFKFPIVALVGENGVGKSTIIQAAASIYKDPVKTLFASHFFPDTAWEELTGIEIKSSVREGNSSKIVSIRKPTTRWRGNENRRERKVEFLDLKRIQPIYAKPGYLRLAKRNVQESESELFTDEQKGRFSTIIGKTYETAKLSTTNLDSTRQVPVVSVSGYNYSGFHQGAGESTIANLISLDIAPYSLVLIDEIETSLHPRAQRRLIRDLANISRNKKIQLIITTHSPYILEELPFASRVYIFNDTNGKKVVDGISVDFALSKIDEGNYPELDIYVEDDISKILLEEIIAKFNVDLLPRISIVPYGSASVGKSLGTMVSQGRFKKRTIVILDGDQDPAPGCLLLPGDDAPERVIFNSLKEIGWPDIAAIINRSHSQLVNNAEHAITLSSHHDWIKHVADKVIVGGNELWRAMSRVWVNRIMQEHEVEQIIGEIEEKLGQG</sequence>
<evidence type="ECO:0000313" key="3">
    <source>
        <dbReference type="Proteomes" id="UP000323166"/>
    </source>
</evidence>